<dbReference type="InterPro" id="IPR009057">
    <property type="entry name" value="Homeodomain-like_sf"/>
</dbReference>
<keyword evidence="1" id="KW-0805">Transcription regulation</keyword>
<name>A0A3S1BBH9_9BACL</name>
<dbReference type="CDD" id="cd06986">
    <property type="entry name" value="cupin_MmsR-like_N"/>
    <property type="match status" value="1"/>
</dbReference>
<proteinExistence type="predicted"/>
<dbReference type="GO" id="GO:0043565">
    <property type="term" value="F:sequence-specific DNA binding"/>
    <property type="evidence" value="ECO:0007669"/>
    <property type="project" value="InterPro"/>
</dbReference>
<dbReference type="Proteomes" id="UP000272464">
    <property type="component" value="Unassembled WGS sequence"/>
</dbReference>
<dbReference type="Pfam" id="PF02311">
    <property type="entry name" value="AraC_binding"/>
    <property type="match status" value="1"/>
</dbReference>
<organism evidence="5 6">
    <name type="scientific">Paenibacillus zeisoli</name>
    <dbReference type="NCBI Taxonomy" id="2496267"/>
    <lineage>
        <taxon>Bacteria</taxon>
        <taxon>Bacillati</taxon>
        <taxon>Bacillota</taxon>
        <taxon>Bacilli</taxon>
        <taxon>Bacillales</taxon>
        <taxon>Paenibacillaceae</taxon>
        <taxon>Paenibacillus</taxon>
    </lineage>
</organism>
<keyword evidence="6" id="KW-1185">Reference proteome</keyword>
<evidence type="ECO:0000313" key="6">
    <source>
        <dbReference type="Proteomes" id="UP000272464"/>
    </source>
</evidence>
<dbReference type="SUPFAM" id="SSF51215">
    <property type="entry name" value="Regulatory protein AraC"/>
    <property type="match status" value="1"/>
</dbReference>
<evidence type="ECO:0000256" key="2">
    <source>
        <dbReference type="ARBA" id="ARBA00023125"/>
    </source>
</evidence>
<evidence type="ECO:0000256" key="3">
    <source>
        <dbReference type="ARBA" id="ARBA00023163"/>
    </source>
</evidence>
<dbReference type="PRINTS" id="PR00032">
    <property type="entry name" value="HTHARAC"/>
</dbReference>
<keyword evidence="2" id="KW-0238">DNA-binding</keyword>
<evidence type="ECO:0000256" key="1">
    <source>
        <dbReference type="ARBA" id="ARBA00023015"/>
    </source>
</evidence>
<evidence type="ECO:0000313" key="5">
    <source>
        <dbReference type="EMBL" id="RUT35595.1"/>
    </source>
</evidence>
<sequence length="276" mass="31655">MAIFHYNMDRPEREDQEIFLSYWGKEKCTPGHSFGPGVRDVYKIHFIHSGQGLVRVGRMTYELSAGQAFLSYPGEVIYYQADESQPWTYSWVAFQGKRIEELLSRTRLTPEEPVFPMDTRLMPDLYNLLNEAADHQVTQDLRLLAVMADFLSVLIEVAPASSSTHLHSNTKEEYIHRSLEYLHSHYCENVSLTKLATNLGLNRKYLSTIFKDATGLPPRQYLLRYRMERACGLLKKGNYTISEVAGSVGYQDALLFSKMFKKTMGVSPKGYRSSQP</sequence>
<reference evidence="5 6" key="1">
    <citation type="submission" date="2018-12" db="EMBL/GenBank/DDBJ databases">
        <authorList>
            <person name="Sun L."/>
            <person name="Chen Z."/>
        </authorList>
    </citation>
    <scope>NUCLEOTIDE SEQUENCE [LARGE SCALE GENOMIC DNA]</scope>
    <source>
        <strain evidence="5 6">3-5-3</strain>
    </source>
</reference>
<dbReference type="InterPro" id="IPR018060">
    <property type="entry name" value="HTH_AraC"/>
</dbReference>
<dbReference type="Gene3D" id="1.10.10.60">
    <property type="entry name" value="Homeodomain-like"/>
    <property type="match status" value="2"/>
</dbReference>
<dbReference type="RefSeq" id="WP_127197295.1">
    <property type="nucleotide sequence ID" value="NZ_RZNX01000001.1"/>
</dbReference>
<protein>
    <submittedName>
        <fullName evidence="5">AraC family transcriptional regulator</fullName>
    </submittedName>
</protein>
<dbReference type="InterPro" id="IPR003313">
    <property type="entry name" value="AraC-bd"/>
</dbReference>
<dbReference type="SMART" id="SM00342">
    <property type="entry name" value="HTH_ARAC"/>
    <property type="match status" value="1"/>
</dbReference>
<accession>A0A3S1BBH9</accession>
<gene>
    <name evidence="5" type="ORF">EJP77_00810</name>
</gene>
<dbReference type="EMBL" id="RZNX01000001">
    <property type="protein sequence ID" value="RUT35595.1"/>
    <property type="molecule type" value="Genomic_DNA"/>
</dbReference>
<dbReference type="Gene3D" id="2.60.120.280">
    <property type="entry name" value="Regulatory protein AraC"/>
    <property type="match status" value="1"/>
</dbReference>
<dbReference type="Pfam" id="PF12833">
    <property type="entry name" value="HTH_18"/>
    <property type="match status" value="1"/>
</dbReference>
<dbReference type="AlphaFoldDB" id="A0A3S1BBH9"/>
<dbReference type="SUPFAM" id="SSF46689">
    <property type="entry name" value="Homeodomain-like"/>
    <property type="match status" value="2"/>
</dbReference>
<dbReference type="PROSITE" id="PS01124">
    <property type="entry name" value="HTH_ARAC_FAMILY_2"/>
    <property type="match status" value="1"/>
</dbReference>
<dbReference type="InterPro" id="IPR037923">
    <property type="entry name" value="HTH-like"/>
</dbReference>
<comment type="caution">
    <text evidence="5">The sequence shown here is derived from an EMBL/GenBank/DDBJ whole genome shotgun (WGS) entry which is preliminary data.</text>
</comment>
<dbReference type="OrthoDB" id="9813413at2"/>
<dbReference type="InterPro" id="IPR020449">
    <property type="entry name" value="Tscrpt_reg_AraC-type_HTH"/>
</dbReference>
<dbReference type="PANTHER" id="PTHR43280:SF30">
    <property type="entry name" value="MMSAB OPERON REGULATORY PROTEIN"/>
    <property type="match status" value="1"/>
</dbReference>
<keyword evidence="3" id="KW-0804">Transcription</keyword>
<dbReference type="GO" id="GO:0003700">
    <property type="term" value="F:DNA-binding transcription factor activity"/>
    <property type="evidence" value="ECO:0007669"/>
    <property type="project" value="InterPro"/>
</dbReference>
<dbReference type="PANTHER" id="PTHR43280">
    <property type="entry name" value="ARAC-FAMILY TRANSCRIPTIONAL REGULATOR"/>
    <property type="match status" value="1"/>
</dbReference>
<evidence type="ECO:0000259" key="4">
    <source>
        <dbReference type="PROSITE" id="PS01124"/>
    </source>
</evidence>
<feature type="domain" description="HTH araC/xylS-type" evidence="4">
    <location>
        <begin position="176"/>
        <end position="274"/>
    </location>
</feature>